<keyword evidence="1" id="KW-0479">Metal-binding</keyword>
<dbReference type="Proteomes" id="UP000332933">
    <property type="component" value="Unassembled WGS sequence"/>
</dbReference>
<proteinExistence type="predicted"/>
<dbReference type="Pfam" id="PF03492">
    <property type="entry name" value="Methyltransf_7"/>
    <property type="match status" value="1"/>
</dbReference>
<reference evidence="3" key="2">
    <citation type="submission" date="2019-06" db="EMBL/GenBank/DDBJ databases">
        <title>Genomics analysis of Aphanomyces spp. identifies a new class of oomycete effector associated with host adaptation.</title>
        <authorList>
            <person name="Gaulin E."/>
        </authorList>
    </citation>
    <scope>NUCLEOTIDE SEQUENCE</scope>
    <source>
        <strain evidence="3">CBS 578.67</strain>
    </source>
</reference>
<dbReference type="InterPro" id="IPR005299">
    <property type="entry name" value="MeTrfase_7"/>
</dbReference>
<evidence type="ECO:0000313" key="5">
    <source>
        <dbReference type="Proteomes" id="UP000332933"/>
    </source>
</evidence>
<evidence type="ECO:0000313" key="4">
    <source>
        <dbReference type="EMBL" id="VFT92097.1"/>
    </source>
</evidence>
<dbReference type="AlphaFoldDB" id="A0A485L3S5"/>
<gene>
    <name evidence="4" type="primary">Aste57867_15288</name>
    <name evidence="3" type="ORF">As57867_015232</name>
    <name evidence="4" type="ORF">ASTE57867_15288</name>
</gene>
<dbReference type="PANTHER" id="PTHR31009">
    <property type="entry name" value="S-ADENOSYL-L-METHIONINE:CARBOXYL METHYLTRANSFERASE FAMILY PROTEIN"/>
    <property type="match status" value="1"/>
</dbReference>
<dbReference type="EMBL" id="CAADRA010005666">
    <property type="protein sequence ID" value="VFT92097.1"/>
    <property type="molecule type" value="Genomic_DNA"/>
</dbReference>
<dbReference type="Gene3D" id="1.10.1200.270">
    <property type="entry name" value="Methyltransferase, alpha-helical capping domain"/>
    <property type="match status" value="1"/>
</dbReference>
<dbReference type="GO" id="GO:0008168">
    <property type="term" value="F:methyltransferase activity"/>
    <property type="evidence" value="ECO:0007669"/>
    <property type="project" value="InterPro"/>
</dbReference>
<dbReference type="EMBL" id="VJMH01005645">
    <property type="protein sequence ID" value="KAF0693789.1"/>
    <property type="molecule type" value="Genomic_DNA"/>
</dbReference>
<dbReference type="SUPFAM" id="SSF53335">
    <property type="entry name" value="S-adenosyl-L-methionine-dependent methyltransferases"/>
    <property type="match status" value="1"/>
</dbReference>
<sequence>MEGNGFYNKAALCQLGLVDLTQDLLSKSIERYTQHTKNEAAYLRLADLGASQGRNSLGLLDRVLTYLDAGLPPHPAREYLVLHEDQPANDFASLLDTLNSPLSYIHARPNVFTGVIAKSFYERLVPSASIDIFVSYIAAHWLSAIPAPLPGSMVFWKQLDQWALVQASHPDVVETWRNAAHNDFVRFLRLRAAELADGGAMCMTIVSDDEQVRTRYYHLVMAHALQDMVAAGELSPATLDRMAVCICNRTTDEAQRAFADVPEVTLHDLQHVVMDFSFDSARAAADFFLSIFKPSFMSAMTDAERDDPAVTDALVARMTTRFGENVRDDVQPYYQDVPISYMYLSFTRVARAL</sequence>
<organism evidence="4 5">
    <name type="scientific">Aphanomyces stellatus</name>
    <dbReference type="NCBI Taxonomy" id="120398"/>
    <lineage>
        <taxon>Eukaryota</taxon>
        <taxon>Sar</taxon>
        <taxon>Stramenopiles</taxon>
        <taxon>Oomycota</taxon>
        <taxon>Saprolegniomycetes</taxon>
        <taxon>Saprolegniales</taxon>
        <taxon>Verrucalvaceae</taxon>
        <taxon>Aphanomyces</taxon>
    </lineage>
</organism>
<evidence type="ECO:0000313" key="3">
    <source>
        <dbReference type="EMBL" id="KAF0693789.1"/>
    </source>
</evidence>
<dbReference type="InterPro" id="IPR042086">
    <property type="entry name" value="MeTrfase_capping"/>
</dbReference>
<dbReference type="Gene3D" id="3.40.50.150">
    <property type="entry name" value="Vaccinia Virus protein VP39"/>
    <property type="match status" value="1"/>
</dbReference>
<keyword evidence="2" id="KW-0460">Magnesium</keyword>
<reference evidence="4 5" key="1">
    <citation type="submission" date="2019-03" db="EMBL/GenBank/DDBJ databases">
        <authorList>
            <person name="Gaulin E."/>
            <person name="Dumas B."/>
        </authorList>
    </citation>
    <scope>NUCLEOTIDE SEQUENCE [LARGE SCALE GENOMIC DNA]</scope>
    <source>
        <strain evidence="4">CBS 568.67</strain>
    </source>
</reference>
<evidence type="ECO:0000256" key="2">
    <source>
        <dbReference type="ARBA" id="ARBA00022842"/>
    </source>
</evidence>
<protein>
    <submittedName>
        <fullName evidence="4">Aste57867_15288 protein</fullName>
    </submittedName>
</protein>
<dbReference type="GO" id="GO:0046872">
    <property type="term" value="F:metal ion binding"/>
    <property type="evidence" value="ECO:0007669"/>
    <property type="project" value="UniProtKB-KW"/>
</dbReference>
<keyword evidence="5" id="KW-1185">Reference proteome</keyword>
<dbReference type="OrthoDB" id="68782at2759"/>
<accession>A0A485L3S5</accession>
<evidence type="ECO:0000256" key="1">
    <source>
        <dbReference type="ARBA" id="ARBA00022723"/>
    </source>
</evidence>
<dbReference type="InterPro" id="IPR029063">
    <property type="entry name" value="SAM-dependent_MTases_sf"/>
</dbReference>
<name>A0A485L3S5_9STRA</name>